<accession>A0A2W4Y165</accession>
<dbReference type="AlphaFoldDB" id="A0A2W4Y165"/>
<evidence type="ECO:0000259" key="2">
    <source>
        <dbReference type="Pfam" id="PF08281"/>
    </source>
</evidence>
<dbReference type="Gene3D" id="1.10.1740.10">
    <property type="match status" value="1"/>
</dbReference>
<dbReference type="GO" id="GO:0003677">
    <property type="term" value="F:DNA binding"/>
    <property type="evidence" value="ECO:0007669"/>
    <property type="project" value="InterPro"/>
</dbReference>
<dbReference type="Pfam" id="PF04542">
    <property type="entry name" value="Sigma70_r2"/>
    <property type="match status" value="1"/>
</dbReference>
<organism evidence="4 5">
    <name type="scientific">Pseudanabaena frigida</name>
    <dbReference type="NCBI Taxonomy" id="945775"/>
    <lineage>
        <taxon>Bacteria</taxon>
        <taxon>Bacillati</taxon>
        <taxon>Cyanobacteriota</taxon>
        <taxon>Cyanophyceae</taxon>
        <taxon>Pseudanabaenales</taxon>
        <taxon>Pseudanabaenaceae</taxon>
        <taxon>Pseudanabaena</taxon>
    </lineage>
</organism>
<reference evidence="4 5" key="1">
    <citation type="submission" date="2018-04" db="EMBL/GenBank/DDBJ databases">
        <authorList>
            <person name="Go L.Y."/>
            <person name="Mitchell J.A."/>
        </authorList>
    </citation>
    <scope>NUCLEOTIDE SEQUENCE [LARGE SCALE GENOMIC DNA]</scope>
    <source>
        <strain evidence="4">ULC066bin1</strain>
    </source>
</reference>
<feature type="domain" description="RNA polymerase sigma factor 70 region 4 type 2" evidence="2">
    <location>
        <begin position="116"/>
        <end position="167"/>
    </location>
</feature>
<dbReference type="PANTHER" id="PTHR47756:SF2">
    <property type="entry name" value="BLL6612 PROTEIN"/>
    <property type="match status" value="1"/>
</dbReference>
<protein>
    <submittedName>
        <fullName evidence="4">RNA polymerase subunit sigma-24</fullName>
    </submittedName>
</protein>
<dbReference type="SUPFAM" id="SSF88659">
    <property type="entry name" value="Sigma3 and sigma4 domains of RNA polymerase sigma factors"/>
    <property type="match status" value="1"/>
</dbReference>
<evidence type="ECO:0000313" key="5">
    <source>
        <dbReference type="Proteomes" id="UP000249467"/>
    </source>
</evidence>
<evidence type="ECO:0000259" key="1">
    <source>
        <dbReference type="Pfam" id="PF04542"/>
    </source>
</evidence>
<sequence length="414" mass="46179">MNENNASQIRDRVNEIYRQESRSIFATLIRLIGDFDLAEEAMHEAFAVAVKQWLRDGIPANPKAWLVSVGRFKAIDTIRRRTRFDASLAELAQHLDTSDTTVTEDEDVEDDRLRLIFTCCHPALSREAQVALTLREVCGLTTEEIASAFLIAPPTLAQRIVRAKAKIRDARIPYQVPAIAELPDRLDTVLQTIYLVFNEGYAASSGTALTRTDLSEEAIRLGRLVVELLPDAEAIGLLALMLLQESRRTARTSATGDLILLEDQDRSIWNQAYIVEGRTLVRQALSSPQFGSYTIQAAIAAVHSEATSAEATDWAQIVALYDLLMRAEPSPVVDLNRAVAVAMRDGFLAGLQRIDNILSKGDLADYHLAHAAKADLCRRLGRVTEASESYQRALTLVKQEPERRFLEKRLQELN</sequence>
<dbReference type="InterPro" id="IPR013249">
    <property type="entry name" value="RNA_pol_sigma70_r4_t2"/>
</dbReference>
<dbReference type="Pfam" id="PF20239">
    <property type="entry name" value="DUF6596"/>
    <property type="match status" value="1"/>
</dbReference>
<comment type="caution">
    <text evidence="4">The sequence shown here is derived from an EMBL/GenBank/DDBJ whole genome shotgun (WGS) entry which is preliminary data.</text>
</comment>
<dbReference type="InterPro" id="IPR013325">
    <property type="entry name" value="RNA_pol_sigma_r2"/>
</dbReference>
<dbReference type="InterPro" id="IPR046531">
    <property type="entry name" value="DUF6596"/>
</dbReference>
<evidence type="ECO:0000313" key="4">
    <source>
        <dbReference type="EMBL" id="PZO37188.1"/>
    </source>
</evidence>
<dbReference type="InterPro" id="IPR014284">
    <property type="entry name" value="RNA_pol_sigma-70_dom"/>
</dbReference>
<dbReference type="GO" id="GO:0016987">
    <property type="term" value="F:sigma factor activity"/>
    <property type="evidence" value="ECO:0007669"/>
    <property type="project" value="InterPro"/>
</dbReference>
<dbReference type="SUPFAM" id="SSF88946">
    <property type="entry name" value="Sigma2 domain of RNA polymerase sigma factors"/>
    <property type="match status" value="1"/>
</dbReference>
<dbReference type="InterPro" id="IPR013324">
    <property type="entry name" value="RNA_pol_sigma_r3/r4-like"/>
</dbReference>
<feature type="domain" description="DUF6596" evidence="3">
    <location>
        <begin position="185"/>
        <end position="284"/>
    </location>
</feature>
<reference evidence="4 5" key="2">
    <citation type="submission" date="2018-06" db="EMBL/GenBank/DDBJ databases">
        <title>Metagenomic assembly of (sub)arctic Cyanobacteria and their associated microbiome from non-axenic cultures.</title>
        <authorList>
            <person name="Baurain D."/>
        </authorList>
    </citation>
    <scope>NUCLEOTIDE SEQUENCE [LARGE SCALE GENOMIC DNA]</scope>
    <source>
        <strain evidence="4">ULC066bin1</strain>
    </source>
</reference>
<proteinExistence type="predicted"/>
<feature type="domain" description="RNA polymerase sigma-70 region 2" evidence="1">
    <location>
        <begin position="16"/>
        <end position="83"/>
    </location>
</feature>
<dbReference type="GO" id="GO:0006352">
    <property type="term" value="P:DNA-templated transcription initiation"/>
    <property type="evidence" value="ECO:0007669"/>
    <property type="project" value="InterPro"/>
</dbReference>
<gene>
    <name evidence="4" type="ORF">DCF19_19495</name>
</gene>
<name>A0A2W4Y165_9CYAN</name>
<dbReference type="InterPro" id="IPR007627">
    <property type="entry name" value="RNA_pol_sigma70_r2"/>
</dbReference>
<dbReference type="EMBL" id="QBML01000033">
    <property type="protein sequence ID" value="PZO37188.1"/>
    <property type="molecule type" value="Genomic_DNA"/>
</dbReference>
<dbReference type="Pfam" id="PF08281">
    <property type="entry name" value="Sigma70_r4_2"/>
    <property type="match status" value="1"/>
</dbReference>
<dbReference type="InterPro" id="IPR036388">
    <property type="entry name" value="WH-like_DNA-bd_sf"/>
</dbReference>
<dbReference type="PANTHER" id="PTHR47756">
    <property type="entry name" value="BLL6612 PROTEIN-RELATED"/>
    <property type="match status" value="1"/>
</dbReference>
<dbReference type="Proteomes" id="UP000249467">
    <property type="component" value="Unassembled WGS sequence"/>
</dbReference>
<dbReference type="NCBIfam" id="TIGR02937">
    <property type="entry name" value="sigma70-ECF"/>
    <property type="match status" value="1"/>
</dbReference>
<evidence type="ECO:0000259" key="3">
    <source>
        <dbReference type="Pfam" id="PF20239"/>
    </source>
</evidence>
<dbReference type="Gene3D" id="1.10.10.10">
    <property type="entry name" value="Winged helix-like DNA-binding domain superfamily/Winged helix DNA-binding domain"/>
    <property type="match status" value="1"/>
</dbReference>